<dbReference type="HAMAP" id="MF_00571">
    <property type="entry name" value="GalP_UDP_trans"/>
    <property type="match status" value="1"/>
</dbReference>
<evidence type="ECO:0000256" key="8">
    <source>
        <dbReference type="ARBA" id="ARBA00023144"/>
    </source>
</evidence>
<protein>
    <recommendedName>
        <fullName evidence="10">Galactose-1-phosphate uridylyltransferase</fullName>
        <shortName evidence="10">Gal-1-P uridylyltransferase</shortName>
        <ecNumber evidence="10">2.7.7.12</ecNumber>
    </recommendedName>
    <alternativeName>
        <fullName evidence="10">UDP-glucose--hexose-1-phosphate uridylyltransferase</fullName>
    </alternativeName>
</protein>
<feature type="domain" description="Galactose-1-phosphate uridyl transferase N-terminal" evidence="11">
    <location>
        <begin position="19"/>
        <end position="229"/>
    </location>
</feature>
<dbReference type="RefSeq" id="WP_066397539.1">
    <property type="nucleotide sequence ID" value="NZ_JAGIKZ010000003.1"/>
</dbReference>
<reference evidence="13 14" key="1">
    <citation type="submission" date="2021-03" db="EMBL/GenBank/DDBJ databases">
        <title>Genomic Encyclopedia of Type Strains, Phase IV (KMG-IV): sequencing the most valuable type-strain genomes for metagenomic binning, comparative biology and taxonomic classification.</title>
        <authorList>
            <person name="Goeker M."/>
        </authorList>
    </citation>
    <scope>NUCLEOTIDE SEQUENCE [LARGE SCALE GENOMIC DNA]</scope>
    <source>
        <strain evidence="13 14">DSM 26675</strain>
    </source>
</reference>
<dbReference type="Pfam" id="PF02744">
    <property type="entry name" value="GalP_UDP_tr_C"/>
    <property type="match status" value="1"/>
</dbReference>
<gene>
    <name evidence="10" type="primary">galT</name>
    <name evidence="13" type="ORF">J2Z40_000914</name>
</gene>
<dbReference type="InterPro" id="IPR005850">
    <property type="entry name" value="GalP_Utransf_C"/>
</dbReference>
<proteinExistence type="inferred from homology"/>
<dbReference type="NCBIfam" id="TIGR01239">
    <property type="entry name" value="galT_2"/>
    <property type="match status" value="1"/>
</dbReference>
<evidence type="ECO:0000313" key="13">
    <source>
        <dbReference type="EMBL" id="MBP2240359.1"/>
    </source>
</evidence>
<dbReference type="InterPro" id="IPR000766">
    <property type="entry name" value="GalP_uridyl_Trfase_II"/>
</dbReference>
<keyword evidence="9 10" id="KW-0119">Carbohydrate metabolism</keyword>
<dbReference type="InterPro" id="IPR023425">
    <property type="entry name" value="GalP_uridyl_Trfase_II_CS"/>
</dbReference>
<dbReference type="EMBL" id="JAGIKZ010000003">
    <property type="protein sequence ID" value="MBP2240359.1"/>
    <property type="molecule type" value="Genomic_DNA"/>
</dbReference>
<comment type="caution">
    <text evidence="13">The sequence shown here is derived from an EMBL/GenBank/DDBJ whole genome shotgun (WGS) entry which is preliminary data.</text>
</comment>
<dbReference type="Proteomes" id="UP001519293">
    <property type="component" value="Unassembled WGS sequence"/>
</dbReference>
<evidence type="ECO:0000256" key="4">
    <source>
        <dbReference type="ARBA" id="ARBA00008706"/>
    </source>
</evidence>
<organism evidence="13 14">
    <name type="scientific">Cytobacillus eiseniae</name>
    <dbReference type="NCBI Taxonomy" id="762947"/>
    <lineage>
        <taxon>Bacteria</taxon>
        <taxon>Bacillati</taxon>
        <taxon>Bacillota</taxon>
        <taxon>Bacilli</taxon>
        <taxon>Bacillales</taxon>
        <taxon>Bacillaceae</taxon>
        <taxon>Cytobacillus</taxon>
    </lineage>
</organism>
<keyword evidence="5 10" id="KW-0963">Cytoplasm</keyword>
<keyword evidence="7 10" id="KW-0548">Nucleotidyltransferase</keyword>
<sequence>MIYQWVQQLITQAVAAQLIKQEDVIYARNQVLSLLRLAEFKEEKAERENDDEISDLLEKIVEYACTHKIIEDLFDEKEIFSSQLMNCLIARPSFINQIFYENYQQNPEFATDYFYKLSKNSHYIQMKRIRNNIEYKVETKYGELDITINVSKPEKDPRSIELERMADKSDYPKCLLCIENEGYAGRIGHPARSNHRMIRVDLLGENWYLQFSPYVYYHEHCILLSEKHTDMKMSAATFLRLLTFVEKFPHYFVGSNADLPIVGGSILSHEHYQGGHYEFAMTKADSDWTFEMAGFQDVDCSIVKWPMAVIRLRSEQIGSLVEAGSHIFLKWQNYSDESLEIISRTGETPHNTITPIARKNGDFFELDMVLRNNRTNDDHPLGIFHPHADVHHIKKENIGLIEVMGLAVLPARLKEELEEVEKYILDEAHRVADYHLAWAEELKVRYRVTANETTVESFVRAEVGKKFLKGLEDAAVFKRNAEGQEGFQRFIGACSSMNVVEV</sequence>
<evidence type="ECO:0000256" key="7">
    <source>
        <dbReference type="ARBA" id="ARBA00022695"/>
    </source>
</evidence>
<feature type="domain" description="Galactose-1-phosphate uridyl transferase C-terminal" evidence="12">
    <location>
        <begin position="246"/>
        <end position="439"/>
    </location>
</feature>
<comment type="catalytic activity">
    <reaction evidence="1 10">
        <text>alpha-D-galactose 1-phosphate + UDP-alpha-D-glucose = alpha-D-glucose 1-phosphate + UDP-alpha-D-galactose</text>
        <dbReference type="Rhea" id="RHEA:13989"/>
        <dbReference type="ChEBI" id="CHEBI:58336"/>
        <dbReference type="ChEBI" id="CHEBI:58601"/>
        <dbReference type="ChEBI" id="CHEBI:58885"/>
        <dbReference type="ChEBI" id="CHEBI:66914"/>
        <dbReference type="EC" id="2.7.7.12"/>
    </reaction>
</comment>
<evidence type="ECO:0000256" key="10">
    <source>
        <dbReference type="HAMAP-Rule" id="MF_00571"/>
    </source>
</evidence>
<comment type="pathway">
    <text evidence="3 10">Carbohydrate metabolism; galactose metabolism.</text>
</comment>
<dbReference type="InterPro" id="IPR005849">
    <property type="entry name" value="GalP_Utransf_N"/>
</dbReference>
<dbReference type="GO" id="GO:0008108">
    <property type="term" value="F:UDP-glucose:hexose-1-phosphate uridylyltransferase activity"/>
    <property type="evidence" value="ECO:0007669"/>
    <property type="project" value="UniProtKB-EC"/>
</dbReference>
<keyword evidence="14" id="KW-1185">Reference proteome</keyword>
<evidence type="ECO:0000256" key="6">
    <source>
        <dbReference type="ARBA" id="ARBA00022679"/>
    </source>
</evidence>
<dbReference type="PANTHER" id="PTHR39191:SF1">
    <property type="entry name" value="DUF4922 DOMAIN-CONTAINING PROTEIN"/>
    <property type="match status" value="1"/>
</dbReference>
<evidence type="ECO:0000256" key="1">
    <source>
        <dbReference type="ARBA" id="ARBA00001107"/>
    </source>
</evidence>
<keyword evidence="6 10" id="KW-0808">Transferase</keyword>
<comment type="subcellular location">
    <subcellularLocation>
        <location evidence="2 10">Cytoplasm</location>
    </subcellularLocation>
</comment>
<accession>A0ABS4RDE8</accession>
<dbReference type="NCBIfam" id="NF003629">
    <property type="entry name" value="PRK05270.1-2"/>
    <property type="match status" value="1"/>
</dbReference>
<dbReference type="PIRSF" id="PIRSF006005">
    <property type="entry name" value="GalT_BS"/>
    <property type="match status" value="1"/>
</dbReference>
<name>A0ABS4RDE8_9BACI</name>
<evidence type="ECO:0000259" key="11">
    <source>
        <dbReference type="Pfam" id="PF01087"/>
    </source>
</evidence>
<comment type="similarity">
    <text evidence="4 10">Belongs to the galactose-1-phosphate uridylyltransferase type 2 family.</text>
</comment>
<dbReference type="PROSITE" id="PS01163">
    <property type="entry name" value="GAL_P_UDP_TRANSF_II"/>
    <property type="match status" value="1"/>
</dbReference>
<keyword evidence="8 10" id="KW-0299">Galactose metabolism</keyword>
<evidence type="ECO:0000259" key="12">
    <source>
        <dbReference type="Pfam" id="PF02744"/>
    </source>
</evidence>
<evidence type="ECO:0000313" key="14">
    <source>
        <dbReference type="Proteomes" id="UP001519293"/>
    </source>
</evidence>
<dbReference type="EC" id="2.7.7.12" evidence="10"/>
<evidence type="ECO:0000256" key="5">
    <source>
        <dbReference type="ARBA" id="ARBA00022490"/>
    </source>
</evidence>
<evidence type="ECO:0000256" key="3">
    <source>
        <dbReference type="ARBA" id="ARBA00004947"/>
    </source>
</evidence>
<dbReference type="Pfam" id="PF01087">
    <property type="entry name" value="GalP_UDP_transf"/>
    <property type="match status" value="1"/>
</dbReference>
<evidence type="ECO:0000256" key="9">
    <source>
        <dbReference type="ARBA" id="ARBA00023277"/>
    </source>
</evidence>
<evidence type="ECO:0000256" key="2">
    <source>
        <dbReference type="ARBA" id="ARBA00004496"/>
    </source>
</evidence>
<dbReference type="PANTHER" id="PTHR39191">
    <property type="entry name" value="GALACTOSE-1-PHOSPHATE URIDYLYLTRANSFERASE"/>
    <property type="match status" value="1"/>
</dbReference>